<dbReference type="AlphaFoldDB" id="A0A0B6Z7E7"/>
<reference evidence="1" key="1">
    <citation type="submission" date="2014-12" db="EMBL/GenBank/DDBJ databases">
        <title>Insight into the proteome of Arion vulgaris.</title>
        <authorList>
            <person name="Aradska J."/>
            <person name="Bulat T."/>
            <person name="Smidak R."/>
            <person name="Sarate P."/>
            <person name="Gangsoo J."/>
            <person name="Sialana F."/>
            <person name="Bilban M."/>
            <person name="Lubec G."/>
        </authorList>
    </citation>
    <scope>NUCLEOTIDE SEQUENCE</scope>
    <source>
        <tissue evidence="1">Skin</tissue>
    </source>
</reference>
<sequence length="59" mass="7071">MFDTHSRILYRPNLEILNCRILYGPNKYEALILFVEDIHAKIWKVKKLLLSCTHCRNLL</sequence>
<protein>
    <submittedName>
        <fullName evidence="1">Uncharacterized protein</fullName>
    </submittedName>
</protein>
<name>A0A0B6Z7E7_9EUPU</name>
<proteinExistence type="predicted"/>
<dbReference type="EMBL" id="HACG01017452">
    <property type="protein sequence ID" value="CEK64317.1"/>
    <property type="molecule type" value="Transcribed_RNA"/>
</dbReference>
<gene>
    <name evidence="1" type="primary">ORF51374</name>
</gene>
<accession>A0A0B6Z7E7</accession>
<evidence type="ECO:0000313" key="1">
    <source>
        <dbReference type="EMBL" id="CEK64317.1"/>
    </source>
</evidence>
<organism evidence="1">
    <name type="scientific">Arion vulgaris</name>
    <dbReference type="NCBI Taxonomy" id="1028688"/>
    <lineage>
        <taxon>Eukaryota</taxon>
        <taxon>Metazoa</taxon>
        <taxon>Spiralia</taxon>
        <taxon>Lophotrochozoa</taxon>
        <taxon>Mollusca</taxon>
        <taxon>Gastropoda</taxon>
        <taxon>Heterobranchia</taxon>
        <taxon>Euthyneura</taxon>
        <taxon>Panpulmonata</taxon>
        <taxon>Eupulmonata</taxon>
        <taxon>Stylommatophora</taxon>
        <taxon>Helicina</taxon>
        <taxon>Arionoidea</taxon>
        <taxon>Arionidae</taxon>
        <taxon>Arion</taxon>
    </lineage>
</organism>